<organism evidence="7 8">
    <name type="scientific">Portunus trituberculatus</name>
    <name type="common">Swimming crab</name>
    <name type="synonym">Neptunus trituberculatus</name>
    <dbReference type="NCBI Taxonomy" id="210409"/>
    <lineage>
        <taxon>Eukaryota</taxon>
        <taxon>Metazoa</taxon>
        <taxon>Ecdysozoa</taxon>
        <taxon>Arthropoda</taxon>
        <taxon>Crustacea</taxon>
        <taxon>Multicrustacea</taxon>
        <taxon>Malacostraca</taxon>
        <taxon>Eumalacostraca</taxon>
        <taxon>Eucarida</taxon>
        <taxon>Decapoda</taxon>
        <taxon>Pleocyemata</taxon>
        <taxon>Brachyura</taxon>
        <taxon>Eubrachyura</taxon>
        <taxon>Portunoidea</taxon>
        <taxon>Portunidae</taxon>
        <taxon>Portuninae</taxon>
        <taxon>Portunus</taxon>
    </lineage>
</organism>
<evidence type="ECO:0000259" key="6">
    <source>
        <dbReference type="PROSITE" id="PS50808"/>
    </source>
</evidence>
<comment type="caution">
    <text evidence="7">The sequence shown here is derived from an EMBL/GenBank/DDBJ whole genome shotgun (WGS) entry which is preliminary data.</text>
</comment>
<evidence type="ECO:0000256" key="2">
    <source>
        <dbReference type="ARBA" id="ARBA00022771"/>
    </source>
</evidence>
<evidence type="ECO:0000256" key="5">
    <source>
        <dbReference type="SAM" id="Phobius"/>
    </source>
</evidence>
<keyword evidence="1" id="KW-0479">Metal-binding</keyword>
<evidence type="ECO:0000313" key="7">
    <source>
        <dbReference type="EMBL" id="MPC81263.1"/>
    </source>
</evidence>
<dbReference type="SUPFAM" id="SSF57667">
    <property type="entry name" value="beta-beta-alpha zinc fingers"/>
    <property type="match status" value="1"/>
</dbReference>
<keyword evidence="8" id="KW-1185">Reference proteome</keyword>
<accession>A0A5B7IG27</accession>
<dbReference type="AlphaFoldDB" id="A0A5B7IG27"/>
<name>A0A5B7IG27_PORTR</name>
<dbReference type="GO" id="GO:0003677">
    <property type="term" value="F:DNA binding"/>
    <property type="evidence" value="ECO:0007669"/>
    <property type="project" value="InterPro"/>
</dbReference>
<keyword evidence="5" id="KW-0472">Membrane</keyword>
<dbReference type="InterPro" id="IPR003656">
    <property type="entry name" value="Znf_BED"/>
</dbReference>
<dbReference type="Pfam" id="PF02892">
    <property type="entry name" value="zf-BED"/>
    <property type="match status" value="1"/>
</dbReference>
<dbReference type="SMART" id="SM00614">
    <property type="entry name" value="ZnF_BED"/>
    <property type="match status" value="1"/>
</dbReference>
<dbReference type="GO" id="GO:0008270">
    <property type="term" value="F:zinc ion binding"/>
    <property type="evidence" value="ECO:0007669"/>
    <property type="project" value="UniProtKB-KW"/>
</dbReference>
<gene>
    <name evidence="7" type="ORF">E2C01_075870</name>
</gene>
<keyword evidence="3" id="KW-0862">Zinc</keyword>
<keyword evidence="5" id="KW-0812">Transmembrane</keyword>
<dbReference type="InterPro" id="IPR036236">
    <property type="entry name" value="Znf_C2H2_sf"/>
</dbReference>
<feature type="domain" description="BED-type" evidence="6">
    <location>
        <begin position="3"/>
        <end position="53"/>
    </location>
</feature>
<evidence type="ECO:0000256" key="3">
    <source>
        <dbReference type="ARBA" id="ARBA00022833"/>
    </source>
</evidence>
<evidence type="ECO:0000313" key="8">
    <source>
        <dbReference type="Proteomes" id="UP000324222"/>
    </source>
</evidence>
<dbReference type="OrthoDB" id="6591996at2759"/>
<proteinExistence type="predicted"/>
<feature type="transmembrane region" description="Helical" evidence="5">
    <location>
        <begin position="127"/>
        <end position="143"/>
    </location>
</feature>
<keyword evidence="2 4" id="KW-0863">Zinc-finger</keyword>
<evidence type="ECO:0000256" key="1">
    <source>
        <dbReference type="ARBA" id="ARBA00022723"/>
    </source>
</evidence>
<sequence>MQKKRSAVWRHFAEEGENKVSCRTCHKRLTKHGNTSMMLRHLRGKHPELMHCLLLDTEGPSGHEDTWTMDEPQAEEVVESLPPIDASGAWMSGFKDAHCSSTSSVTLQINFSWIQGYKCWVFCSTPWYVYVTWFILWGMCLGFR</sequence>
<dbReference type="Proteomes" id="UP000324222">
    <property type="component" value="Unassembled WGS sequence"/>
</dbReference>
<dbReference type="EMBL" id="VSRR010056433">
    <property type="protein sequence ID" value="MPC81263.1"/>
    <property type="molecule type" value="Genomic_DNA"/>
</dbReference>
<dbReference type="PROSITE" id="PS50808">
    <property type="entry name" value="ZF_BED"/>
    <property type="match status" value="1"/>
</dbReference>
<evidence type="ECO:0000256" key="4">
    <source>
        <dbReference type="PROSITE-ProRule" id="PRU00027"/>
    </source>
</evidence>
<reference evidence="7 8" key="1">
    <citation type="submission" date="2019-05" db="EMBL/GenBank/DDBJ databases">
        <title>Another draft genome of Portunus trituberculatus and its Hox gene families provides insights of decapod evolution.</title>
        <authorList>
            <person name="Jeong J.-H."/>
            <person name="Song I."/>
            <person name="Kim S."/>
            <person name="Choi T."/>
            <person name="Kim D."/>
            <person name="Ryu S."/>
            <person name="Kim W."/>
        </authorList>
    </citation>
    <scope>NUCLEOTIDE SEQUENCE [LARGE SCALE GENOMIC DNA]</scope>
    <source>
        <tissue evidence="7">Muscle</tissue>
    </source>
</reference>
<keyword evidence="5" id="KW-1133">Transmembrane helix</keyword>
<protein>
    <recommendedName>
        <fullName evidence="6">BED-type domain-containing protein</fullName>
    </recommendedName>
</protein>